<feature type="active site" description="Proton acceptor" evidence="11">
    <location>
        <position position="322"/>
    </location>
</feature>
<dbReference type="InterPro" id="IPR003200">
    <property type="entry name" value="Nict_dMeBzImd_PRibTrfase"/>
</dbReference>
<comment type="caution">
    <text evidence="12">The sequence shown here is derived from an EMBL/GenBank/DDBJ whole genome shotgun (WGS) entry which is preliminary data.</text>
</comment>
<dbReference type="EC" id="2.4.2.21" evidence="4 11"/>
<comment type="pathway">
    <text evidence="2 11">Nucleoside biosynthesis; alpha-ribazole biosynthesis; alpha-ribazole from 5,6-dimethylbenzimidazole: step 1/2.</text>
</comment>
<evidence type="ECO:0000313" key="12">
    <source>
        <dbReference type="EMBL" id="MPW27100.1"/>
    </source>
</evidence>
<proteinExistence type="inferred from homology"/>
<dbReference type="NCBIfam" id="TIGR03160">
    <property type="entry name" value="cobT_DBIPRT"/>
    <property type="match status" value="1"/>
</dbReference>
<organism evidence="12 13">
    <name type="scientific">Alkalibaculum sporogenes</name>
    <dbReference type="NCBI Taxonomy" id="2655001"/>
    <lineage>
        <taxon>Bacteria</taxon>
        <taxon>Bacillati</taxon>
        <taxon>Bacillota</taxon>
        <taxon>Clostridia</taxon>
        <taxon>Eubacteriales</taxon>
        <taxon>Eubacteriaceae</taxon>
        <taxon>Alkalibaculum</taxon>
    </lineage>
</organism>
<dbReference type="Gene3D" id="3.40.50.10210">
    <property type="match status" value="1"/>
</dbReference>
<keyword evidence="6 11" id="KW-0169">Cobalamin biosynthesis</keyword>
<dbReference type="HAMAP" id="MF_00230">
    <property type="entry name" value="CobT"/>
    <property type="match status" value="1"/>
</dbReference>
<dbReference type="NCBIfam" id="NF000996">
    <property type="entry name" value="PRK00105.1"/>
    <property type="match status" value="1"/>
</dbReference>
<evidence type="ECO:0000256" key="1">
    <source>
        <dbReference type="ARBA" id="ARBA00002197"/>
    </source>
</evidence>
<dbReference type="UniPathway" id="UPA00061">
    <property type="reaction ID" value="UER00516"/>
</dbReference>
<dbReference type="EMBL" id="WHNX01000040">
    <property type="protein sequence ID" value="MPW27100.1"/>
    <property type="molecule type" value="Genomic_DNA"/>
</dbReference>
<comment type="similarity">
    <text evidence="3 11">Belongs to the CobT family.</text>
</comment>
<dbReference type="InterPro" id="IPR023195">
    <property type="entry name" value="Nict_dMeBzImd_PRibTrfase_N"/>
</dbReference>
<comment type="catalytic activity">
    <reaction evidence="10 11">
        <text>5,6-dimethylbenzimidazole + nicotinate beta-D-ribonucleotide = alpha-ribazole 5'-phosphate + nicotinate + H(+)</text>
        <dbReference type="Rhea" id="RHEA:11196"/>
        <dbReference type="ChEBI" id="CHEBI:15378"/>
        <dbReference type="ChEBI" id="CHEBI:15890"/>
        <dbReference type="ChEBI" id="CHEBI:32544"/>
        <dbReference type="ChEBI" id="CHEBI:57502"/>
        <dbReference type="ChEBI" id="CHEBI:57918"/>
        <dbReference type="EC" id="2.4.2.21"/>
    </reaction>
</comment>
<reference evidence="12 13" key="1">
    <citation type="submission" date="2019-10" db="EMBL/GenBank/DDBJ databases">
        <title>Alkalibaculum tamaniensis sp.nov., a new alkaliphilic acetogen, isolated on methoxylated aromatics from a mud volcano.</title>
        <authorList>
            <person name="Khomyakova M.A."/>
            <person name="Merkel A.Y."/>
            <person name="Bonch-Osmolovskaya E.A."/>
            <person name="Slobodkin A.I."/>
        </authorList>
    </citation>
    <scope>NUCLEOTIDE SEQUENCE [LARGE SCALE GENOMIC DNA]</scope>
    <source>
        <strain evidence="12 13">M08DMB</strain>
    </source>
</reference>
<sequence>MSKLYDIINNIKPIDLEWKEKAHEYLETLAIPYWSLGELLNIAEQLCGIQRTLKPSVSKKCIIVMAGDHGVVDEGVSAFPQEVTPQMISNFVRKGASINALSDVVGSEVVVVDVGVAVDMPEHVANNSIISAKVAYGTKNMLKGPAMTREEAEKSILAGIEVVEKVVKEKGTQLIATGDMGIGNTTPSSAILAVMTGQNVSDITGKGTGIDEGRLINKISVIEKAIQLNAPDPKDPIDVLSKVGGFEIGGIAGIIIGASYYKVPVVVDGLISTAGALIAKALNPNVVDYMIAAHKSMEPGHEHMWKSLNLKPLLDLKFRLGEGTGAALAMNIVEGAAQVIDKVLTFEDANVSQGE</sequence>
<evidence type="ECO:0000256" key="5">
    <source>
        <dbReference type="ARBA" id="ARBA00015486"/>
    </source>
</evidence>
<dbReference type="GO" id="GO:0008939">
    <property type="term" value="F:nicotinate-nucleotide-dimethylbenzimidazole phosphoribosyltransferase activity"/>
    <property type="evidence" value="ECO:0007669"/>
    <property type="project" value="UniProtKB-UniRule"/>
</dbReference>
<dbReference type="FunFam" id="3.40.50.10210:FF:000001">
    <property type="entry name" value="Nicotinate-nucleotide--dimethylbenzimidazole phosphoribosyltransferase"/>
    <property type="match status" value="1"/>
</dbReference>
<dbReference type="RefSeq" id="WP_152806494.1">
    <property type="nucleotide sequence ID" value="NZ_WHNX01000040.1"/>
</dbReference>
<dbReference type="GO" id="GO:0009236">
    <property type="term" value="P:cobalamin biosynthetic process"/>
    <property type="evidence" value="ECO:0007669"/>
    <property type="project" value="UniProtKB-UniRule"/>
</dbReference>
<keyword evidence="13" id="KW-1185">Reference proteome</keyword>
<evidence type="ECO:0000256" key="6">
    <source>
        <dbReference type="ARBA" id="ARBA00022573"/>
    </source>
</evidence>
<dbReference type="Gene3D" id="1.10.1610.10">
    <property type="match status" value="1"/>
</dbReference>
<evidence type="ECO:0000256" key="2">
    <source>
        <dbReference type="ARBA" id="ARBA00005049"/>
    </source>
</evidence>
<name>A0A6A7KC40_9FIRM</name>
<dbReference type="AlphaFoldDB" id="A0A6A7KC40"/>
<dbReference type="CDD" id="cd02439">
    <property type="entry name" value="DMB-PRT_CobT"/>
    <property type="match status" value="1"/>
</dbReference>
<dbReference type="SUPFAM" id="SSF52733">
    <property type="entry name" value="Nicotinate mononucleotide:5,6-dimethylbenzimidazole phosphoribosyltransferase (CobT)"/>
    <property type="match status" value="1"/>
</dbReference>
<evidence type="ECO:0000313" key="13">
    <source>
        <dbReference type="Proteomes" id="UP000440004"/>
    </source>
</evidence>
<gene>
    <name evidence="11 12" type="primary">cobT</name>
    <name evidence="12" type="ORF">GC105_15060</name>
</gene>
<dbReference type="Proteomes" id="UP000440004">
    <property type="component" value="Unassembled WGS sequence"/>
</dbReference>
<dbReference type="PANTHER" id="PTHR43463:SF1">
    <property type="entry name" value="NICOTINATE-NUCLEOTIDE--DIMETHYLBENZIMIDAZOLE PHOSPHORIBOSYLTRANSFERASE"/>
    <property type="match status" value="1"/>
</dbReference>
<dbReference type="Pfam" id="PF02277">
    <property type="entry name" value="DBI_PRT"/>
    <property type="match status" value="1"/>
</dbReference>
<dbReference type="InterPro" id="IPR036087">
    <property type="entry name" value="Nict_dMeBzImd_PRibTrfase_sf"/>
</dbReference>
<evidence type="ECO:0000256" key="9">
    <source>
        <dbReference type="ARBA" id="ARBA00030686"/>
    </source>
</evidence>
<evidence type="ECO:0000256" key="11">
    <source>
        <dbReference type="HAMAP-Rule" id="MF_00230"/>
    </source>
</evidence>
<protein>
    <recommendedName>
        <fullName evidence="5 11">Nicotinate-nucleotide--dimethylbenzimidazole phosphoribosyltransferase</fullName>
        <shortName evidence="11">NN:DBI PRT</shortName>
        <ecNumber evidence="4 11">2.4.2.21</ecNumber>
    </recommendedName>
    <alternativeName>
        <fullName evidence="9 11">N(1)-alpha-phosphoribosyltransferase</fullName>
    </alternativeName>
</protein>
<dbReference type="PANTHER" id="PTHR43463">
    <property type="entry name" value="NICOTINATE-NUCLEOTIDE--DIMETHYLBENZIMIDAZOLE PHOSPHORIBOSYLTRANSFERASE"/>
    <property type="match status" value="1"/>
</dbReference>
<accession>A0A6A7KC40</accession>
<evidence type="ECO:0000256" key="8">
    <source>
        <dbReference type="ARBA" id="ARBA00022679"/>
    </source>
</evidence>
<comment type="function">
    <text evidence="1 11">Catalyzes the synthesis of alpha-ribazole-5'-phosphate from nicotinate mononucleotide (NAMN) and 5,6-dimethylbenzimidazole (DMB).</text>
</comment>
<dbReference type="InterPro" id="IPR017846">
    <property type="entry name" value="Nict_dMeBzImd_PRibTrfase_bact"/>
</dbReference>
<evidence type="ECO:0000256" key="10">
    <source>
        <dbReference type="ARBA" id="ARBA00047340"/>
    </source>
</evidence>
<keyword evidence="7 11" id="KW-0328">Glycosyltransferase</keyword>
<evidence type="ECO:0000256" key="3">
    <source>
        <dbReference type="ARBA" id="ARBA00007110"/>
    </source>
</evidence>
<evidence type="ECO:0000256" key="4">
    <source>
        <dbReference type="ARBA" id="ARBA00011991"/>
    </source>
</evidence>
<keyword evidence="8 11" id="KW-0808">Transferase</keyword>
<evidence type="ECO:0000256" key="7">
    <source>
        <dbReference type="ARBA" id="ARBA00022676"/>
    </source>
</evidence>